<evidence type="ECO:0000259" key="3">
    <source>
        <dbReference type="Pfam" id="PF25002"/>
    </source>
</evidence>
<feature type="compositionally biased region" description="Low complexity" evidence="1">
    <location>
        <begin position="37"/>
        <end position="53"/>
    </location>
</feature>
<feature type="region of interest" description="Disordered" evidence="1">
    <location>
        <begin position="350"/>
        <end position="383"/>
    </location>
</feature>
<keyword evidence="2" id="KW-0812">Transmembrane</keyword>
<name>A0A9Q0R1L0_9MAGN</name>
<feature type="domain" description="DUF7780" evidence="3">
    <location>
        <begin position="139"/>
        <end position="452"/>
    </location>
</feature>
<protein>
    <recommendedName>
        <fullName evidence="3">DUF7780 domain-containing protein</fullName>
    </recommendedName>
</protein>
<keyword evidence="2" id="KW-1133">Transmembrane helix</keyword>
<dbReference type="OrthoDB" id="1921707at2759"/>
<dbReference type="EMBL" id="JAMYWD010000002">
    <property type="protein sequence ID" value="KAJ4979575.1"/>
    <property type="molecule type" value="Genomic_DNA"/>
</dbReference>
<keyword evidence="5" id="KW-1185">Reference proteome</keyword>
<comment type="caution">
    <text evidence="4">The sequence shown here is derived from an EMBL/GenBank/DDBJ whole genome shotgun (WGS) entry which is preliminary data.</text>
</comment>
<dbReference type="InterPro" id="IPR056682">
    <property type="entry name" value="DUF7780"/>
</dbReference>
<evidence type="ECO:0000313" key="5">
    <source>
        <dbReference type="Proteomes" id="UP001141806"/>
    </source>
</evidence>
<reference evidence="4" key="1">
    <citation type="journal article" date="2023" name="Plant J.">
        <title>The genome of the king protea, Protea cynaroides.</title>
        <authorList>
            <person name="Chang J."/>
            <person name="Duong T.A."/>
            <person name="Schoeman C."/>
            <person name="Ma X."/>
            <person name="Roodt D."/>
            <person name="Barker N."/>
            <person name="Li Z."/>
            <person name="Van de Peer Y."/>
            <person name="Mizrachi E."/>
        </authorList>
    </citation>
    <scope>NUCLEOTIDE SEQUENCE</scope>
    <source>
        <tissue evidence="4">Young leaves</tissue>
    </source>
</reference>
<evidence type="ECO:0000256" key="2">
    <source>
        <dbReference type="SAM" id="Phobius"/>
    </source>
</evidence>
<accession>A0A9Q0R1L0</accession>
<evidence type="ECO:0000256" key="1">
    <source>
        <dbReference type="SAM" id="MobiDB-lite"/>
    </source>
</evidence>
<feature type="region of interest" description="Disordered" evidence="1">
    <location>
        <begin position="34"/>
        <end position="53"/>
    </location>
</feature>
<dbReference type="Proteomes" id="UP001141806">
    <property type="component" value="Unassembled WGS sequence"/>
</dbReference>
<dbReference type="Pfam" id="PF25002">
    <property type="entry name" value="DUF7780"/>
    <property type="match status" value="1"/>
</dbReference>
<sequence>MGISAMAKNGSDGWGLGFLLVFFPDEGNEDDKRRRLSCSSSSSSSSFKSTSSRCSGSRLLISKAQYTITLCAFIVFSTLLLFTLCTLESTSTDSTFPRRWLSEDSKSFKIKPKRSSSSSSNWVSKNWKRNNDSRPISDSALQGMGSLFRRGTRAMSDLVVAHLHENTTEDELRLFLRALHRSGLTARSDVVFIFPSSISANSTSIIQEENDSFLKLVRLHSENNNSASIDRGFDVTQFLKSGSGKRQEQQPLWGKRIHGNWSEAEATELSWGSVVGFESTELDPENSLAGFLDHVPMSLRRWAAYPMLLGRVRRNFKHLMLVDVKNVVVVGDALTRVRSRSAESVYLWTTTESGHRRHDRKNPEKTQSRKPNESKPLNPAAIVGGSRGVRRLSNAVLMEIVRTAIQNKSKIKGKNKSKSKGKTWVSESAILNQLVQNGLLLKNIEVMTATESIPDPSALVSRNSKFSWSSTSLNYPLVHRGNNNNLHSILHKEICSFVEDSSVYKDC</sequence>
<organism evidence="4 5">
    <name type="scientific">Protea cynaroides</name>
    <dbReference type="NCBI Taxonomy" id="273540"/>
    <lineage>
        <taxon>Eukaryota</taxon>
        <taxon>Viridiplantae</taxon>
        <taxon>Streptophyta</taxon>
        <taxon>Embryophyta</taxon>
        <taxon>Tracheophyta</taxon>
        <taxon>Spermatophyta</taxon>
        <taxon>Magnoliopsida</taxon>
        <taxon>Proteales</taxon>
        <taxon>Proteaceae</taxon>
        <taxon>Protea</taxon>
    </lineage>
</organism>
<keyword evidence="2" id="KW-0472">Membrane</keyword>
<feature type="transmembrane region" description="Helical" evidence="2">
    <location>
        <begin position="66"/>
        <end position="84"/>
    </location>
</feature>
<dbReference type="PANTHER" id="PTHR34960">
    <property type="entry name" value="EMB|CAB68146.1-RELATED"/>
    <property type="match status" value="1"/>
</dbReference>
<gene>
    <name evidence="4" type="ORF">NE237_010355</name>
</gene>
<feature type="compositionally biased region" description="Basic and acidic residues" evidence="1">
    <location>
        <begin position="361"/>
        <end position="373"/>
    </location>
</feature>
<dbReference type="AlphaFoldDB" id="A0A9Q0R1L0"/>
<evidence type="ECO:0000313" key="4">
    <source>
        <dbReference type="EMBL" id="KAJ4979575.1"/>
    </source>
</evidence>
<dbReference type="PANTHER" id="PTHR34960:SF1">
    <property type="entry name" value="EMB|CAB68146.1-RELATED"/>
    <property type="match status" value="1"/>
</dbReference>
<proteinExistence type="predicted"/>